<feature type="chain" id="PRO_5008104526" evidence="1">
    <location>
        <begin position="19"/>
        <end position="137"/>
    </location>
</feature>
<organism evidence="2 3">
    <name type="scientific">Cordyceps confragosa</name>
    <name type="common">Lecanicillium lecanii</name>
    <dbReference type="NCBI Taxonomy" id="2714763"/>
    <lineage>
        <taxon>Eukaryota</taxon>
        <taxon>Fungi</taxon>
        <taxon>Dikarya</taxon>
        <taxon>Ascomycota</taxon>
        <taxon>Pezizomycotina</taxon>
        <taxon>Sordariomycetes</taxon>
        <taxon>Hypocreomycetidae</taxon>
        <taxon>Hypocreales</taxon>
        <taxon>Cordycipitaceae</taxon>
        <taxon>Akanthomyces</taxon>
    </lineage>
</organism>
<reference evidence="2 3" key="1">
    <citation type="submission" date="2016-03" db="EMBL/GenBank/DDBJ databases">
        <title>Fine-scale spatial genetic structure of a fungal parasite of coffee scale insects.</title>
        <authorList>
            <person name="Jackson D."/>
            <person name="Zemenick K.A."/>
            <person name="Malloure B."/>
            <person name="Quandt C.A."/>
            <person name="James T.Y."/>
        </authorList>
    </citation>
    <scope>NUCLEOTIDE SEQUENCE [LARGE SCALE GENOMIC DNA]</scope>
    <source>
        <strain evidence="2 3">UM487</strain>
    </source>
</reference>
<accession>A0A179IJG2</accession>
<dbReference type="EMBL" id="LUKN01000530">
    <property type="protein sequence ID" value="OAR02758.1"/>
    <property type="molecule type" value="Genomic_DNA"/>
</dbReference>
<protein>
    <submittedName>
        <fullName evidence="2">Uncharacterized protein</fullName>
    </submittedName>
</protein>
<keyword evidence="3" id="KW-1185">Reference proteome</keyword>
<keyword evidence="1" id="KW-0732">Signal</keyword>
<sequence length="137" mass="14650">MKFTTTTITAILASNVSAMYLPSVFQRADEADGGDVYAKVTAINHNLSGNRTPDKDVEIPLGTLFHLDDTPITELRLKGAGATVAGLPEVDVSKITCQRYNDRYGTRVGSAPFSAASPALISTNAVEFGWVLCYVHA</sequence>
<feature type="signal peptide" evidence="1">
    <location>
        <begin position="1"/>
        <end position="18"/>
    </location>
</feature>
<evidence type="ECO:0000256" key="1">
    <source>
        <dbReference type="SAM" id="SignalP"/>
    </source>
</evidence>
<dbReference type="AlphaFoldDB" id="A0A179IJG2"/>
<evidence type="ECO:0000313" key="3">
    <source>
        <dbReference type="Proteomes" id="UP000243081"/>
    </source>
</evidence>
<dbReference type="Proteomes" id="UP000243081">
    <property type="component" value="Unassembled WGS sequence"/>
</dbReference>
<comment type="caution">
    <text evidence="2">The sequence shown here is derived from an EMBL/GenBank/DDBJ whole genome shotgun (WGS) entry which is preliminary data.</text>
</comment>
<evidence type="ECO:0000313" key="2">
    <source>
        <dbReference type="EMBL" id="OAR02758.1"/>
    </source>
</evidence>
<proteinExistence type="predicted"/>
<gene>
    <name evidence="2" type="ORF">LLEC1_07596</name>
</gene>
<dbReference type="OrthoDB" id="5091764at2759"/>
<name>A0A179IJG2_CORDF</name>